<dbReference type="AlphaFoldDB" id="A0A1I1V2Y4"/>
<protein>
    <submittedName>
        <fullName evidence="6">Uncharacterized conserved protein, MAPEG superfamily</fullName>
    </submittedName>
</protein>
<evidence type="ECO:0000256" key="4">
    <source>
        <dbReference type="ARBA" id="ARBA00023136"/>
    </source>
</evidence>
<dbReference type="PANTHER" id="PTHR35371:SF1">
    <property type="entry name" value="BLR7753 PROTEIN"/>
    <property type="match status" value="1"/>
</dbReference>
<dbReference type="InterPro" id="IPR001129">
    <property type="entry name" value="Membr-assoc_MAPEG"/>
</dbReference>
<dbReference type="EMBL" id="FOMX01000004">
    <property type="protein sequence ID" value="SFD77175.1"/>
    <property type="molecule type" value="Genomic_DNA"/>
</dbReference>
<dbReference type="Pfam" id="PF01124">
    <property type="entry name" value="MAPEG"/>
    <property type="match status" value="1"/>
</dbReference>
<accession>A0A1I1V2Y4</accession>
<organism evidence="6 7">
    <name type="scientific">Nannocystis exedens</name>
    <dbReference type="NCBI Taxonomy" id="54"/>
    <lineage>
        <taxon>Bacteria</taxon>
        <taxon>Pseudomonadati</taxon>
        <taxon>Myxococcota</taxon>
        <taxon>Polyangia</taxon>
        <taxon>Nannocystales</taxon>
        <taxon>Nannocystaceae</taxon>
        <taxon>Nannocystis</taxon>
    </lineage>
</organism>
<reference evidence="7" key="1">
    <citation type="submission" date="2016-10" db="EMBL/GenBank/DDBJ databases">
        <authorList>
            <person name="Varghese N."/>
            <person name="Submissions S."/>
        </authorList>
    </citation>
    <scope>NUCLEOTIDE SEQUENCE [LARGE SCALE GENOMIC DNA]</scope>
    <source>
        <strain evidence="7">ATCC 25963</strain>
    </source>
</reference>
<keyword evidence="4" id="KW-0472">Membrane</keyword>
<dbReference type="RefSeq" id="WP_096330256.1">
    <property type="nucleotide sequence ID" value="NZ_FOMX01000004.1"/>
</dbReference>
<feature type="chain" id="PRO_5011509640" evidence="5">
    <location>
        <begin position="24"/>
        <end position="130"/>
    </location>
</feature>
<keyword evidence="2" id="KW-0812">Transmembrane</keyword>
<dbReference type="GO" id="GO:0016020">
    <property type="term" value="C:membrane"/>
    <property type="evidence" value="ECO:0007669"/>
    <property type="project" value="UniProtKB-SubCell"/>
</dbReference>
<dbReference type="STRING" id="54.SAMN02745121_01499"/>
<feature type="signal peptide" evidence="5">
    <location>
        <begin position="1"/>
        <end position="23"/>
    </location>
</feature>
<dbReference type="Proteomes" id="UP000199400">
    <property type="component" value="Unassembled WGS sequence"/>
</dbReference>
<dbReference type="SUPFAM" id="SSF161084">
    <property type="entry name" value="MAPEG domain-like"/>
    <property type="match status" value="1"/>
</dbReference>
<comment type="subcellular location">
    <subcellularLocation>
        <location evidence="1">Membrane</location>
    </subcellularLocation>
</comment>
<gene>
    <name evidence="6" type="ORF">SAMN02745121_01499</name>
</gene>
<dbReference type="Gene3D" id="1.20.120.550">
    <property type="entry name" value="Membrane associated eicosanoid/glutathione metabolism-like domain"/>
    <property type="match status" value="1"/>
</dbReference>
<evidence type="ECO:0000256" key="5">
    <source>
        <dbReference type="SAM" id="SignalP"/>
    </source>
</evidence>
<keyword evidence="3" id="KW-1133">Transmembrane helix</keyword>
<proteinExistence type="predicted"/>
<name>A0A1I1V2Y4_9BACT</name>
<keyword evidence="7" id="KW-1185">Reference proteome</keyword>
<evidence type="ECO:0000256" key="3">
    <source>
        <dbReference type="ARBA" id="ARBA00022989"/>
    </source>
</evidence>
<dbReference type="InterPro" id="IPR023352">
    <property type="entry name" value="MAPEG-like_dom_sf"/>
</dbReference>
<sequence length="130" mass="13857">MTVALWCLFAAALLHPLSKFPMAAAQAREGSGYDNRNPRAQQERLTGWGARARAVHANQIESFPLFAAGVLVATVAAPKVAAVDCLALAYIAARLVYPVLYLADIHHARSLVWSVGYGASLALLTSPAWA</sequence>
<evidence type="ECO:0000256" key="2">
    <source>
        <dbReference type="ARBA" id="ARBA00022692"/>
    </source>
</evidence>
<evidence type="ECO:0000313" key="7">
    <source>
        <dbReference type="Proteomes" id="UP000199400"/>
    </source>
</evidence>
<keyword evidence="5" id="KW-0732">Signal</keyword>
<dbReference type="OrthoDB" id="513661at2"/>
<evidence type="ECO:0000256" key="1">
    <source>
        <dbReference type="ARBA" id="ARBA00004370"/>
    </source>
</evidence>
<dbReference type="PANTHER" id="PTHR35371">
    <property type="entry name" value="INNER MEMBRANE PROTEIN"/>
    <property type="match status" value="1"/>
</dbReference>
<evidence type="ECO:0000313" key="6">
    <source>
        <dbReference type="EMBL" id="SFD77175.1"/>
    </source>
</evidence>